<feature type="region of interest" description="Disordered" evidence="1">
    <location>
        <begin position="610"/>
        <end position="634"/>
    </location>
</feature>
<name>Q0VSB7_ALCBS</name>
<dbReference type="HOGENOM" id="CLU_431377_0_0_6"/>
<dbReference type="AlphaFoldDB" id="Q0VSB7"/>
<dbReference type="eggNOG" id="ENOG502Z8BA">
    <property type="taxonomic scope" value="Bacteria"/>
</dbReference>
<keyword evidence="2" id="KW-1133">Transmembrane helix</keyword>
<proteinExistence type="predicted"/>
<protein>
    <submittedName>
        <fullName evidence="3">Uncharacterized protein</fullName>
    </submittedName>
</protein>
<evidence type="ECO:0000313" key="4">
    <source>
        <dbReference type="Proteomes" id="UP000008871"/>
    </source>
</evidence>
<dbReference type="Proteomes" id="UP000008871">
    <property type="component" value="Chromosome"/>
</dbReference>
<dbReference type="KEGG" id="abo:ABO_0483"/>
<dbReference type="OrthoDB" id="8481281at2"/>
<sequence length="634" mass="69178">MAFDYGSIDLGLRNPFKKEGLVTAVTGGLSACVGLAVLLIAAATVKENTVAGWIYIVFAVVLLGGGVRALSGGAFAMLRYFVGRNHPTSLAYNYSPSESSTAQEESRYVGYKGSTLEEMLIGRKNPTFVEPEGFLARALHSLLPKLLFMPYPIRNLGQRLFGAWVKTAVAIMAYLFVAFVTLAGFVGDMGTVIFPLYSVILSIYVIVLWWRAGRAIARHPERQVESMGGGDLVMVIAVSIVLPVMVGLMLGSVSQVGNVGIQQWQQWISVLDGLYPLTYLLVSLLFAAVASVGIYQLLRRRLALANPVSEVSELRENWQESVHPNEIFINLDNLVMANRRYKEVPNRVYRELDPQLVEQVEGKGGFKGEMIQEIQPKVKPMNLGAGFDKVRMALLIGGNILVLIATGLTLWLAFATVDLYEALAQQGVSVEALLSGDSSALSLAVNLLVWGVIFRAFAALLRGAAHLFFSEMQFESVMIYFKCEGTFTESKMSTGTGIHDSTRSENTLMRSSITPWIVVSRLVTSTFAATGMRNLEFPRYVMEMHKAPEALASIRADVVTFLKDRESIASITSERDLGNASQIYQLNQQTRAQVSLPTAGADEDAAGYLRQEQAADDVEAKPSNGGTAGDEPVP</sequence>
<feature type="transmembrane region" description="Helical" evidence="2">
    <location>
        <begin position="50"/>
        <end position="70"/>
    </location>
</feature>
<feature type="transmembrane region" description="Helical" evidence="2">
    <location>
        <begin position="21"/>
        <end position="44"/>
    </location>
</feature>
<reference evidence="3 4" key="1">
    <citation type="journal article" date="2006" name="Nat. Biotechnol.">
        <title>Genome sequence of the ubiquitous hydrocarbon-degrading marine bacterium Alcanivorax borkumensis.</title>
        <authorList>
            <person name="Schneiker S."/>
            <person name="Martins dos Santos V.A.P."/>
            <person name="Bartels D."/>
            <person name="Bekel T."/>
            <person name="Brecht M."/>
            <person name="Buhrmester J."/>
            <person name="Chernikova T.N."/>
            <person name="Denaro R."/>
            <person name="Ferrer M."/>
            <person name="Gertler C."/>
            <person name="Goesmann A."/>
            <person name="Golyshina O.V."/>
            <person name="Kaminski F."/>
            <person name="Khachane A.N."/>
            <person name="Lang S."/>
            <person name="Linke B."/>
            <person name="McHardy A.C."/>
            <person name="Meyer F."/>
            <person name="Nechitaylo T."/>
            <person name="Puehler A."/>
            <person name="Regenhardt D."/>
            <person name="Rupp O."/>
            <person name="Sabirova J.S."/>
            <person name="Selbitschka W."/>
            <person name="Yakimov M.M."/>
            <person name="Timmis K.N."/>
            <person name="Vorhoelter F.-J."/>
            <person name="Weidner S."/>
            <person name="Kaiser O."/>
            <person name="Golyshin P.N."/>
        </authorList>
    </citation>
    <scope>NUCLEOTIDE SEQUENCE [LARGE SCALE GENOMIC DNA]</scope>
    <source>
        <strain evidence="4">ATCC 700651 / DSM 11573 / NCIMB 13689 / SK2</strain>
    </source>
</reference>
<evidence type="ECO:0000256" key="1">
    <source>
        <dbReference type="SAM" id="MobiDB-lite"/>
    </source>
</evidence>
<feature type="transmembrane region" description="Helical" evidence="2">
    <location>
        <begin position="273"/>
        <end position="295"/>
    </location>
</feature>
<keyword evidence="2" id="KW-0812">Transmembrane</keyword>
<keyword evidence="4" id="KW-1185">Reference proteome</keyword>
<gene>
    <name evidence="3" type="ordered locus">ABO_0483</name>
</gene>
<keyword evidence="2" id="KW-0472">Membrane</keyword>
<feature type="transmembrane region" description="Helical" evidence="2">
    <location>
        <begin position="392"/>
        <end position="414"/>
    </location>
</feature>
<dbReference type="EMBL" id="AM286690">
    <property type="protein sequence ID" value="CAL15931.1"/>
    <property type="molecule type" value="Genomic_DNA"/>
</dbReference>
<feature type="transmembrane region" description="Helical" evidence="2">
    <location>
        <begin position="192"/>
        <end position="211"/>
    </location>
</feature>
<accession>Q0VSB7</accession>
<feature type="transmembrane region" description="Helical" evidence="2">
    <location>
        <begin position="163"/>
        <end position="186"/>
    </location>
</feature>
<dbReference type="RefSeq" id="WP_011587769.1">
    <property type="nucleotide sequence ID" value="NC_008260.1"/>
</dbReference>
<evidence type="ECO:0000313" key="3">
    <source>
        <dbReference type="EMBL" id="CAL15931.1"/>
    </source>
</evidence>
<feature type="transmembrane region" description="Helical" evidence="2">
    <location>
        <begin position="232"/>
        <end position="253"/>
    </location>
</feature>
<evidence type="ECO:0000256" key="2">
    <source>
        <dbReference type="SAM" id="Phobius"/>
    </source>
</evidence>
<dbReference type="STRING" id="393595.ABO_0483"/>
<organism evidence="3 4">
    <name type="scientific">Alcanivorax borkumensis (strain ATCC 700651 / DSM 11573 / NCIMB 13689 / SK2)</name>
    <dbReference type="NCBI Taxonomy" id="393595"/>
    <lineage>
        <taxon>Bacteria</taxon>
        <taxon>Pseudomonadati</taxon>
        <taxon>Pseudomonadota</taxon>
        <taxon>Gammaproteobacteria</taxon>
        <taxon>Oceanospirillales</taxon>
        <taxon>Alcanivoracaceae</taxon>
        <taxon>Alcanivorax</taxon>
    </lineage>
</organism>